<keyword evidence="2" id="KW-0677">Repeat</keyword>
<keyword evidence="6" id="KW-1185">Reference proteome</keyword>
<keyword evidence="1 3" id="KW-0853">WD repeat</keyword>
<dbReference type="PROSITE" id="PS50082">
    <property type="entry name" value="WD_REPEATS_2"/>
    <property type="match status" value="1"/>
</dbReference>
<reference evidence="5" key="1">
    <citation type="submission" date="2020-11" db="EMBL/GenBank/DDBJ databases">
        <authorList>
            <consortium name="DOE Joint Genome Institute"/>
            <person name="Ahrendt S."/>
            <person name="Riley R."/>
            <person name="Andreopoulos W."/>
            <person name="Labutti K."/>
            <person name="Pangilinan J."/>
            <person name="Ruiz-Duenas F.J."/>
            <person name="Barrasa J.M."/>
            <person name="Sanchez-Garcia M."/>
            <person name="Camarero S."/>
            <person name="Miyauchi S."/>
            <person name="Serrano A."/>
            <person name="Linde D."/>
            <person name="Babiker R."/>
            <person name="Drula E."/>
            <person name="Ayuso-Fernandez I."/>
            <person name="Pacheco R."/>
            <person name="Padilla G."/>
            <person name="Ferreira P."/>
            <person name="Barriuso J."/>
            <person name="Kellner H."/>
            <person name="Castanera R."/>
            <person name="Alfaro M."/>
            <person name="Ramirez L."/>
            <person name="Pisabarro A.G."/>
            <person name="Kuo A."/>
            <person name="Tritt A."/>
            <person name="Lipzen A."/>
            <person name="He G."/>
            <person name="Yan M."/>
            <person name="Ng V."/>
            <person name="Cullen D."/>
            <person name="Martin F."/>
            <person name="Rosso M.-N."/>
            <person name="Henrissat B."/>
            <person name="Hibbett D."/>
            <person name="Martinez A.T."/>
            <person name="Grigoriev I.V."/>
        </authorList>
    </citation>
    <scope>NUCLEOTIDE SEQUENCE</scope>
    <source>
        <strain evidence="5">CBS 506.95</strain>
    </source>
</reference>
<dbReference type="SUPFAM" id="SSF63829">
    <property type="entry name" value="Calcium-dependent phosphotriesterase"/>
    <property type="match status" value="1"/>
</dbReference>
<dbReference type="AlphaFoldDB" id="A0A9P6E3V7"/>
<keyword evidence="4" id="KW-0472">Membrane</keyword>
<organism evidence="5 6">
    <name type="scientific">Crepidotus variabilis</name>
    <dbReference type="NCBI Taxonomy" id="179855"/>
    <lineage>
        <taxon>Eukaryota</taxon>
        <taxon>Fungi</taxon>
        <taxon>Dikarya</taxon>
        <taxon>Basidiomycota</taxon>
        <taxon>Agaricomycotina</taxon>
        <taxon>Agaricomycetes</taxon>
        <taxon>Agaricomycetidae</taxon>
        <taxon>Agaricales</taxon>
        <taxon>Agaricineae</taxon>
        <taxon>Crepidotaceae</taxon>
        <taxon>Crepidotus</taxon>
    </lineage>
</organism>
<evidence type="ECO:0000313" key="5">
    <source>
        <dbReference type="EMBL" id="KAF9521979.1"/>
    </source>
</evidence>
<accession>A0A9P6E3V7</accession>
<gene>
    <name evidence="5" type="ORF">CPB83DRAFT_920414</name>
</gene>
<dbReference type="InterPro" id="IPR001680">
    <property type="entry name" value="WD40_rpt"/>
</dbReference>
<dbReference type="Proteomes" id="UP000807306">
    <property type="component" value="Unassembled WGS sequence"/>
</dbReference>
<dbReference type="PROSITE" id="PS50294">
    <property type="entry name" value="WD_REPEATS_REGION"/>
    <property type="match status" value="1"/>
</dbReference>
<evidence type="ECO:0000313" key="6">
    <source>
        <dbReference type="Proteomes" id="UP000807306"/>
    </source>
</evidence>
<protein>
    <submittedName>
        <fullName evidence="5">Uncharacterized protein</fullName>
    </submittedName>
</protein>
<evidence type="ECO:0000256" key="3">
    <source>
        <dbReference type="PROSITE-ProRule" id="PRU00221"/>
    </source>
</evidence>
<dbReference type="Gene3D" id="2.130.10.10">
    <property type="entry name" value="YVTN repeat-like/Quinoprotein amine dehydrogenase"/>
    <property type="match status" value="1"/>
</dbReference>
<dbReference type="OrthoDB" id="2654453at2759"/>
<proteinExistence type="predicted"/>
<dbReference type="GO" id="GO:1990234">
    <property type="term" value="C:transferase complex"/>
    <property type="evidence" value="ECO:0007669"/>
    <property type="project" value="UniProtKB-ARBA"/>
</dbReference>
<evidence type="ECO:0000256" key="1">
    <source>
        <dbReference type="ARBA" id="ARBA00022574"/>
    </source>
</evidence>
<dbReference type="Pfam" id="PF00400">
    <property type="entry name" value="WD40"/>
    <property type="match status" value="1"/>
</dbReference>
<sequence length="423" mass="46311">MNKSHLAYNPKVNMLDSMMFLNSLFLRRTQLLIELHGHTGQIVSLAISPSGELLTSGGTDGVKVWNLSTGKEIPTPQQPLQERGQRFESVCSACIARGGEILSMTAEDLGGGSTRIATGTRDKCVQFWTFDSSAQKLLSMHSSAFSQEKDIIPKSLAFDNNESKDLCVFGLYNGGLHKYGGEDGKWMLTHQLGSKIGNAAINSDHRLCVIDNVGNGFDLYKLDTGNFVRTFVTKEPIKTYPKGVAFAHRGHAIVGGSDHGCVYIFDRKSGNVLHTLKHAQDGGAQTIAVNDGKDVTIASASASTTGRICVWRWRPTMEKRSGLEDGRLWNARTMLIYIVKAAILLAATAYLVEVIHRHMRAEMELAIKKERETILKDTALPVVQNVGQQPEVDEWQVADSLEAKFSVDNSPSTDIVLSSNSVS</sequence>
<evidence type="ECO:0000256" key="2">
    <source>
        <dbReference type="ARBA" id="ARBA00022737"/>
    </source>
</evidence>
<keyword evidence="4" id="KW-1133">Transmembrane helix</keyword>
<dbReference type="EMBL" id="MU157969">
    <property type="protein sequence ID" value="KAF9521979.1"/>
    <property type="molecule type" value="Genomic_DNA"/>
</dbReference>
<feature type="transmembrane region" description="Helical" evidence="4">
    <location>
        <begin position="334"/>
        <end position="352"/>
    </location>
</feature>
<evidence type="ECO:0000256" key="4">
    <source>
        <dbReference type="SAM" id="Phobius"/>
    </source>
</evidence>
<dbReference type="InterPro" id="IPR015943">
    <property type="entry name" value="WD40/YVTN_repeat-like_dom_sf"/>
</dbReference>
<dbReference type="SMART" id="SM00320">
    <property type="entry name" value="WD40"/>
    <property type="match status" value="4"/>
</dbReference>
<comment type="caution">
    <text evidence="5">The sequence shown here is derived from an EMBL/GenBank/DDBJ whole genome shotgun (WGS) entry which is preliminary data.</text>
</comment>
<keyword evidence="4" id="KW-0812">Transmembrane</keyword>
<dbReference type="PANTHER" id="PTHR22847">
    <property type="entry name" value="WD40 REPEAT PROTEIN"/>
    <property type="match status" value="1"/>
</dbReference>
<dbReference type="PANTHER" id="PTHR22847:SF637">
    <property type="entry name" value="WD REPEAT DOMAIN 5B"/>
    <property type="match status" value="1"/>
</dbReference>
<feature type="repeat" description="WD" evidence="3">
    <location>
        <begin position="35"/>
        <end position="75"/>
    </location>
</feature>
<name>A0A9P6E3V7_9AGAR</name>